<dbReference type="PANTHER" id="PTHR32141">
    <property type="match status" value="1"/>
</dbReference>
<evidence type="ECO:0000313" key="2">
    <source>
        <dbReference type="EnsemblPlants" id="LPERR11G12540.1"/>
    </source>
</evidence>
<dbReference type="InterPro" id="IPR036047">
    <property type="entry name" value="F-box-like_dom_sf"/>
</dbReference>
<evidence type="ECO:0000259" key="1">
    <source>
        <dbReference type="Pfam" id="PF00646"/>
    </source>
</evidence>
<dbReference type="InterPro" id="IPR001810">
    <property type="entry name" value="F-box_dom"/>
</dbReference>
<reference evidence="3" key="2">
    <citation type="submission" date="2013-12" db="EMBL/GenBank/DDBJ databases">
        <authorList>
            <person name="Yu Y."/>
            <person name="Lee S."/>
            <person name="de Baynast K."/>
            <person name="Wissotski M."/>
            <person name="Liu L."/>
            <person name="Talag J."/>
            <person name="Goicoechea J."/>
            <person name="Angelova A."/>
            <person name="Jetty R."/>
            <person name="Kudrna D."/>
            <person name="Golser W."/>
            <person name="Rivera L."/>
            <person name="Zhang J."/>
            <person name="Wing R."/>
        </authorList>
    </citation>
    <scope>NUCLEOTIDE SEQUENCE</scope>
</reference>
<protein>
    <recommendedName>
        <fullName evidence="1">F-box domain-containing protein</fullName>
    </recommendedName>
</protein>
<keyword evidence="3" id="KW-1185">Reference proteome</keyword>
<organism evidence="2 3">
    <name type="scientific">Leersia perrieri</name>
    <dbReference type="NCBI Taxonomy" id="77586"/>
    <lineage>
        <taxon>Eukaryota</taxon>
        <taxon>Viridiplantae</taxon>
        <taxon>Streptophyta</taxon>
        <taxon>Embryophyta</taxon>
        <taxon>Tracheophyta</taxon>
        <taxon>Spermatophyta</taxon>
        <taxon>Magnoliopsida</taxon>
        <taxon>Liliopsida</taxon>
        <taxon>Poales</taxon>
        <taxon>Poaceae</taxon>
        <taxon>BOP clade</taxon>
        <taxon>Oryzoideae</taxon>
        <taxon>Oryzeae</taxon>
        <taxon>Oryzinae</taxon>
        <taxon>Leersia</taxon>
    </lineage>
</organism>
<dbReference type="STRING" id="77586.A0A0D9XSQ7"/>
<dbReference type="Pfam" id="PF00646">
    <property type="entry name" value="F-box"/>
    <property type="match status" value="1"/>
</dbReference>
<dbReference type="Proteomes" id="UP000032180">
    <property type="component" value="Chromosome 11"/>
</dbReference>
<sequence length="556" mass="61437">MASGDDRISSLSDQLIHRILHFTPAKEAATTSLLSTRWRSLWRSTGAVDLAFRVTGNPSSRHDFVRTARAALDAAAAAAGGVMRFALRLESSSIDKIRDFLVTESHRPTKSGAGKIKIIIQDVLRDVFLSHPAASRVEELVVAAVEDPISPDEHTSYRRNVAAFELGLGLPVTLTGCRRLHAGVPLPRLTTLRLRVCTVQIDDLQEIIDAAPALATVRLESVYIDWTHDDGGARIRFPASTTALVLDDNTLSNCGDDDRDDAIEVDAPGLRSFGVAVRFSLVSPAPDIVRVELDFHDGGHGAAMSRRRFWRFLHSFRNVKVLKVKVYNLKHIAIAGKAMCAKLLVPLTGVELLEIDGVHEATSKTAAVAIGNLLRCCPAVRDLVLRLSTTVQDDSMENGIDGKDLLQLKRERIMDLNESLHRFACRQKLSKPSPMNSVDEQLEQDGDIVGLTGHSFACLQSSLRRVGIQFRLDEHNFLGVQLIKFFAEKAVCLEEMCVDDGNMRMGDHINHRVERWTANLSAKMAITKHQNDTGNPPEIQGIERSVSHFRVLPLDR</sequence>
<evidence type="ECO:0000313" key="3">
    <source>
        <dbReference type="Proteomes" id="UP000032180"/>
    </source>
</evidence>
<proteinExistence type="predicted"/>
<dbReference type="SUPFAM" id="SSF81383">
    <property type="entry name" value="F-box domain"/>
    <property type="match status" value="1"/>
</dbReference>
<dbReference type="InterPro" id="IPR053781">
    <property type="entry name" value="F-box_AtFBL13-like"/>
</dbReference>
<feature type="domain" description="F-box" evidence="1">
    <location>
        <begin position="8"/>
        <end position="44"/>
    </location>
</feature>
<dbReference type="AlphaFoldDB" id="A0A0D9XSQ7"/>
<dbReference type="HOGENOM" id="CLU_024602_1_1_1"/>
<dbReference type="InterPro" id="IPR055302">
    <property type="entry name" value="F-box_dom-containing"/>
</dbReference>
<reference evidence="2 3" key="1">
    <citation type="submission" date="2012-08" db="EMBL/GenBank/DDBJ databases">
        <title>Oryza genome evolution.</title>
        <authorList>
            <person name="Wing R.A."/>
        </authorList>
    </citation>
    <scope>NUCLEOTIDE SEQUENCE</scope>
</reference>
<name>A0A0D9XSQ7_9ORYZ</name>
<reference evidence="2" key="3">
    <citation type="submission" date="2015-04" db="UniProtKB">
        <authorList>
            <consortium name="EnsemblPlants"/>
        </authorList>
    </citation>
    <scope>IDENTIFICATION</scope>
</reference>
<dbReference type="CDD" id="cd22160">
    <property type="entry name" value="F-box_AtFBL13-like"/>
    <property type="match status" value="1"/>
</dbReference>
<dbReference type="PANTHER" id="PTHR32141:SF26">
    <property type="entry name" value="OS08G0328600 PROTEIN"/>
    <property type="match status" value="1"/>
</dbReference>
<dbReference type="EnsemblPlants" id="LPERR11G12540.1">
    <property type="protein sequence ID" value="LPERR11G12540.1"/>
    <property type="gene ID" value="LPERR11G12540"/>
</dbReference>
<dbReference type="Gramene" id="LPERR11G12540.1">
    <property type="protein sequence ID" value="LPERR11G12540.1"/>
    <property type="gene ID" value="LPERR11G12540"/>
</dbReference>
<accession>A0A0D9XSQ7</accession>